<dbReference type="EMBL" id="BJZU01000224">
    <property type="protein sequence ID" value="GEP07992.1"/>
    <property type="molecule type" value="Genomic_DNA"/>
</dbReference>
<gene>
    <name evidence="2" type="ORF">MOX02_60300</name>
</gene>
<dbReference type="Proteomes" id="UP000321960">
    <property type="component" value="Unassembled WGS sequence"/>
</dbReference>
<evidence type="ECO:0000256" key="1">
    <source>
        <dbReference type="SAM" id="Phobius"/>
    </source>
</evidence>
<feature type="transmembrane region" description="Helical" evidence="1">
    <location>
        <begin position="7"/>
        <end position="26"/>
    </location>
</feature>
<keyword evidence="1" id="KW-1133">Transmembrane helix</keyword>
<organism evidence="2 3">
    <name type="scientific">Methylobacterium oxalidis</name>
    <dbReference type="NCBI Taxonomy" id="944322"/>
    <lineage>
        <taxon>Bacteria</taxon>
        <taxon>Pseudomonadati</taxon>
        <taxon>Pseudomonadota</taxon>
        <taxon>Alphaproteobacteria</taxon>
        <taxon>Hyphomicrobiales</taxon>
        <taxon>Methylobacteriaceae</taxon>
        <taxon>Methylobacterium</taxon>
    </lineage>
</organism>
<proteinExistence type="predicted"/>
<comment type="caution">
    <text evidence="2">The sequence shown here is derived from an EMBL/GenBank/DDBJ whole genome shotgun (WGS) entry which is preliminary data.</text>
</comment>
<accession>A0A512JDF3</accession>
<keyword evidence="1" id="KW-0472">Membrane</keyword>
<keyword evidence="1" id="KW-0812">Transmembrane</keyword>
<evidence type="ECO:0000313" key="3">
    <source>
        <dbReference type="Proteomes" id="UP000321960"/>
    </source>
</evidence>
<sequence>MIRFAQGFLTAYVLAGLYVGVAVSSGANAPGFGRTLMVGAAWPILVTPTFVRREICASR</sequence>
<protein>
    <submittedName>
        <fullName evidence="2">Uncharacterized protein</fullName>
    </submittedName>
</protein>
<name>A0A512JDF3_9HYPH</name>
<reference evidence="2 3" key="1">
    <citation type="submission" date="2019-07" db="EMBL/GenBank/DDBJ databases">
        <title>Whole genome shotgun sequence of Methylobacterium oxalidis NBRC 107715.</title>
        <authorList>
            <person name="Hosoyama A."/>
            <person name="Uohara A."/>
            <person name="Ohji S."/>
            <person name="Ichikawa N."/>
        </authorList>
    </citation>
    <scope>NUCLEOTIDE SEQUENCE [LARGE SCALE GENOMIC DNA]</scope>
    <source>
        <strain evidence="2 3">NBRC 107715</strain>
    </source>
</reference>
<evidence type="ECO:0000313" key="2">
    <source>
        <dbReference type="EMBL" id="GEP07992.1"/>
    </source>
</evidence>
<dbReference type="AlphaFoldDB" id="A0A512JDF3"/>